<dbReference type="InterPro" id="IPR007484">
    <property type="entry name" value="Peptidase_M28"/>
</dbReference>
<name>A0A1I3HXS6_9PLAN</name>
<gene>
    <name evidence="3" type="ORF">SAMN05421753_108230</name>
</gene>
<dbReference type="GO" id="GO:0008235">
    <property type="term" value="F:metalloexopeptidase activity"/>
    <property type="evidence" value="ECO:0007669"/>
    <property type="project" value="InterPro"/>
</dbReference>
<dbReference type="Pfam" id="PF04389">
    <property type="entry name" value="Peptidase_M28"/>
    <property type="match status" value="1"/>
</dbReference>
<dbReference type="OrthoDB" id="9762302at2"/>
<proteinExistence type="predicted"/>
<evidence type="ECO:0000313" key="3">
    <source>
        <dbReference type="EMBL" id="SFI40389.1"/>
    </source>
</evidence>
<sequence length="389" mass="43256">MRPSNPLLARNCLAALFFAFAACNSSRAQTTITGDDLRPHISYLAAAEREGRRNDGKVEARDYIVGRFQAAGLSPLFDGSWRQVVPARTEGGGEEGQSGENMGAFVPGTDAVLKDEWIVINAHYDHLGVWRGQVYPGADDNASGVSMLLEVARQISAKPLKRSVAFVAFDFEESLLWGSRWFIGHTPMEVEQIKLSVTADMISRSLGGLGLPTVFLMGAEHSEVVRTTVQETPTPEGLEVAQLGVDMIGTRSDYGPFRDQRIPFLFFSTGEHPDYHTPRDTPERVDCDKAGRVCTLILQLVNTIGDGAESPEWEEPQYQKLEEARAVFRVTEQLMEADESGDITLSSMQRFFVSQVNSKTSYMLRRKRVSDDERKWVARTAQLLLLSVF</sequence>
<dbReference type="RefSeq" id="WP_139228437.1">
    <property type="nucleotide sequence ID" value="NZ_FOQD01000008.1"/>
</dbReference>
<dbReference type="InterPro" id="IPR045175">
    <property type="entry name" value="M28_fam"/>
</dbReference>
<dbReference type="PANTHER" id="PTHR12147:SF26">
    <property type="entry name" value="PEPTIDASE M28 DOMAIN-CONTAINING PROTEIN"/>
    <property type="match status" value="1"/>
</dbReference>
<keyword evidence="1" id="KW-0732">Signal</keyword>
<dbReference type="STRING" id="1576369.SAMN05421753_108230"/>
<evidence type="ECO:0000259" key="2">
    <source>
        <dbReference type="Pfam" id="PF04389"/>
    </source>
</evidence>
<feature type="signal peptide" evidence="1">
    <location>
        <begin position="1"/>
        <end position="28"/>
    </location>
</feature>
<dbReference type="AlphaFoldDB" id="A0A1I3HXS6"/>
<organism evidence="3 4">
    <name type="scientific">Planctomicrobium piriforme</name>
    <dbReference type="NCBI Taxonomy" id="1576369"/>
    <lineage>
        <taxon>Bacteria</taxon>
        <taxon>Pseudomonadati</taxon>
        <taxon>Planctomycetota</taxon>
        <taxon>Planctomycetia</taxon>
        <taxon>Planctomycetales</taxon>
        <taxon>Planctomycetaceae</taxon>
        <taxon>Planctomicrobium</taxon>
    </lineage>
</organism>
<reference evidence="4" key="1">
    <citation type="submission" date="2016-10" db="EMBL/GenBank/DDBJ databases">
        <authorList>
            <person name="Varghese N."/>
            <person name="Submissions S."/>
        </authorList>
    </citation>
    <scope>NUCLEOTIDE SEQUENCE [LARGE SCALE GENOMIC DNA]</scope>
    <source>
        <strain evidence="4">DSM 26348</strain>
    </source>
</reference>
<dbReference type="Gene3D" id="3.40.630.10">
    <property type="entry name" value="Zn peptidases"/>
    <property type="match status" value="1"/>
</dbReference>
<accession>A0A1I3HXS6</accession>
<dbReference type="SUPFAM" id="SSF53187">
    <property type="entry name" value="Zn-dependent exopeptidases"/>
    <property type="match status" value="1"/>
</dbReference>
<evidence type="ECO:0000256" key="1">
    <source>
        <dbReference type="SAM" id="SignalP"/>
    </source>
</evidence>
<feature type="chain" id="PRO_5011578139" evidence="1">
    <location>
        <begin position="29"/>
        <end position="389"/>
    </location>
</feature>
<dbReference type="GO" id="GO:0006508">
    <property type="term" value="P:proteolysis"/>
    <property type="evidence" value="ECO:0007669"/>
    <property type="project" value="InterPro"/>
</dbReference>
<feature type="domain" description="Peptidase M28" evidence="2">
    <location>
        <begin position="109"/>
        <end position="300"/>
    </location>
</feature>
<dbReference type="Proteomes" id="UP000199518">
    <property type="component" value="Unassembled WGS sequence"/>
</dbReference>
<dbReference type="PROSITE" id="PS51257">
    <property type="entry name" value="PROKAR_LIPOPROTEIN"/>
    <property type="match status" value="1"/>
</dbReference>
<protein>
    <submittedName>
        <fullName evidence="3">Peptidase family M28</fullName>
    </submittedName>
</protein>
<keyword evidence="4" id="KW-1185">Reference proteome</keyword>
<dbReference type="EMBL" id="FOQD01000008">
    <property type="protein sequence ID" value="SFI40389.1"/>
    <property type="molecule type" value="Genomic_DNA"/>
</dbReference>
<evidence type="ECO:0000313" key="4">
    <source>
        <dbReference type="Proteomes" id="UP000199518"/>
    </source>
</evidence>
<dbReference type="PANTHER" id="PTHR12147">
    <property type="entry name" value="METALLOPEPTIDASE M28 FAMILY MEMBER"/>
    <property type="match status" value="1"/>
</dbReference>